<dbReference type="InterPro" id="IPR007712">
    <property type="entry name" value="RelE/ParE_toxin"/>
</dbReference>
<proteinExistence type="predicted"/>
<dbReference type="OrthoDB" id="981785at2"/>
<keyword evidence="1" id="KW-1277">Toxin-antitoxin system</keyword>
<dbReference type="EMBL" id="LSFL01000013">
    <property type="protein sequence ID" value="OBY66603.1"/>
    <property type="molecule type" value="Genomic_DNA"/>
</dbReference>
<evidence type="ECO:0000313" key="3">
    <source>
        <dbReference type="Proteomes" id="UP000092612"/>
    </source>
</evidence>
<reference evidence="3" key="1">
    <citation type="submission" date="2016-02" db="EMBL/GenBank/DDBJ databases">
        <title>Paenibacillus sp. LPB0068, isolated from Crassostrea gigas.</title>
        <authorList>
            <person name="Shin S.-K."/>
            <person name="Yi H."/>
        </authorList>
    </citation>
    <scope>NUCLEOTIDE SEQUENCE [LARGE SCALE GENOMIC DNA]</scope>
    <source>
        <strain evidence="3">KCTC 23969</strain>
    </source>
</reference>
<organism evidence="2 3">
    <name type="scientific">Polaribacter reichenbachii</name>
    <dbReference type="NCBI Taxonomy" id="996801"/>
    <lineage>
        <taxon>Bacteria</taxon>
        <taxon>Pseudomonadati</taxon>
        <taxon>Bacteroidota</taxon>
        <taxon>Flavobacteriia</taxon>
        <taxon>Flavobacteriales</taxon>
        <taxon>Flavobacteriaceae</taxon>
    </lineage>
</organism>
<evidence type="ECO:0000256" key="1">
    <source>
        <dbReference type="ARBA" id="ARBA00022649"/>
    </source>
</evidence>
<evidence type="ECO:0000313" key="2">
    <source>
        <dbReference type="EMBL" id="OBY66603.1"/>
    </source>
</evidence>
<dbReference type="RefSeq" id="WP_068359271.1">
    <property type="nucleotide sequence ID" value="NZ_CP019337.1"/>
</dbReference>
<dbReference type="Proteomes" id="UP000092612">
    <property type="component" value="Unassembled WGS sequence"/>
</dbReference>
<name>A0A1B8U412_9FLAO</name>
<protein>
    <submittedName>
        <fullName evidence="2">Plasmid stabilization protein</fullName>
    </submittedName>
</protein>
<dbReference type="Pfam" id="PF05016">
    <property type="entry name" value="ParE_toxin"/>
    <property type="match status" value="1"/>
</dbReference>
<dbReference type="AlphaFoldDB" id="A0A1B8U412"/>
<dbReference type="STRING" id="996801.BW723_17070"/>
<accession>A0A1B8U412</accession>
<dbReference type="Gene3D" id="3.30.2310.20">
    <property type="entry name" value="RelE-like"/>
    <property type="match status" value="1"/>
</dbReference>
<keyword evidence="3" id="KW-1185">Reference proteome</keyword>
<sequence length="104" mass="12322">MSNIINWTKRATKDLEKITRFNLNLYGVKKTTEISQNIINTPKILQNPKVNILESGQIDESFNHLKRNYRKIITSHYKITYRIGKGKIYIVRVFDTRQNPSKNR</sequence>
<dbReference type="KEGG" id="prn:BW723_17070"/>
<dbReference type="InterPro" id="IPR035093">
    <property type="entry name" value="RelE/ParE_toxin_dom_sf"/>
</dbReference>
<gene>
    <name evidence="2" type="ORF">LPB301_06290</name>
</gene>
<comment type="caution">
    <text evidence="2">The sequence shown here is derived from an EMBL/GenBank/DDBJ whole genome shotgun (WGS) entry which is preliminary data.</text>
</comment>